<evidence type="ECO:0000256" key="4">
    <source>
        <dbReference type="ARBA" id="ARBA00022801"/>
    </source>
</evidence>
<comment type="similarity">
    <text evidence="1">Belongs to the DDI1 family.</text>
</comment>
<protein>
    <submittedName>
        <fullName evidence="6">Retroviral-like aspartic protease family protein</fullName>
    </submittedName>
</protein>
<sequence>MRRRDLLIRLGLVGAAAGGAWWFRDYVLWREPEIVLPGAGDTGWLPYAEPRATTPTVAATVNGTPVRALIDSGAQYSVIDRSLFQTLGLTDVFRLPMVAYGVGGDAQVGRGVTLDVAVGGLRLEGLRAAILGLGPLAGPQGLAAPLILGQDVLRHLVLDLDAPERRLRFSARDGWTPPAEVRPIAVTRNGRALQAAITVEGAEVQAVVDTGASAVLAVTRETARAVGLLDGRDSRPGQSIVLGGVVRADTVVARTLTIGDDLHRDAEVAIYDDVAVPGFPKALIGMEAFAGRRLALDLGGPRLFASRALDITVGGPEGR</sequence>
<dbReference type="EMBL" id="CP097649">
    <property type="protein sequence ID" value="URI14457.1"/>
    <property type="molecule type" value="Genomic_DNA"/>
</dbReference>
<evidence type="ECO:0000256" key="2">
    <source>
        <dbReference type="ARBA" id="ARBA00022670"/>
    </source>
</evidence>
<dbReference type="InterPro" id="IPR021109">
    <property type="entry name" value="Peptidase_aspartic_dom_sf"/>
</dbReference>
<dbReference type="RefSeq" id="WP_249749853.1">
    <property type="nucleotide sequence ID" value="NZ_CP097298.1"/>
</dbReference>
<evidence type="ECO:0000259" key="5">
    <source>
        <dbReference type="PROSITE" id="PS50175"/>
    </source>
</evidence>
<dbReference type="Pfam" id="PF13650">
    <property type="entry name" value="Asp_protease_2"/>
    <property type="match status" value="2"/>
</dbReference>
<name>A0ABY4SHH6_9CAUL</name>
<dbReference type="Proteomes" id="UP001055429">
    <property type="component" value="Chromosome"/>
</dbReference>
<dbReference type="PANTHER" id="PTHR12917">
    <property type="entry name" value="ASPARTYL PROTEASE DDI-RELATED"/>
    <property type="match status" value="1"/>
</dbReference>
<keyword evidence="2" id="KW-0645">Protease</keyword>
<evidence type="ECO:0000256" key="3">
    <source>
        <dbReference type="ARBA" id="ARBA00022750"/>
    </source>
</evidence>
<dbReference type="Gene3D" id="2.40.70.10">
    <property type="entry name" value="Acid Proteases"/>
    <property type="match status" value="2"/>
</dbReference>
<dbReference type="PANTHER" id="PTHR12917:SF1">
    <property type="entry name" value="AT13091P"/>
    <property type="match status" value="1"/>
</dbReference>
<keyword evidence="7" id="KW-1185">Reference proteome</keyword>
<evidence type="ECO:0000256" key="1">
    <source>
        <dbReference type="ARBA" id="ARBA00009136"/>
    </source>
</evidence>
<organism evidence="6 7">
    <name type="scientific">Brevundimonas albigilva</name>
    <dbReference type="NCBI Taxonomy" id="1312364"/>
    <lineage>
        <taxon>Bacteria</taxon>
        <taxon>Pseudomonadati</taxon>
        <taxon>Pseudomonadota</taxon>
        <taxon>Alphaproteobacteria</taxon>
        <taxon>Caulobacterales</taxon>
        <taxon>Caulobacteraceae</taxon>
        <taxon>Brevundimonas</taxon>
    </lineage>
</organism>
<evidence type="ECO:0000313" key="6">
    <source>
        <dbReference type="EMBL" id="URI14457.1"/>
    </source>
</evidence>
<dbReference type="PROSITE" id="PS50175">
    <property type="entry name" value="ASP_PROT_RETROV"/>
    <property type="match status" value="1"/>
</dbReference>
<proteinExistence type="inferred from homology"/>
<keyword evidence="3" id="KW-0064">Aspartyl protease</keyword>
<feature type="domain" description="Peptidase A2" evidence="5">
    <location>
        <begin position="66"/>
        <end position="152"/>
    </location>
</feature>
<evidence type="ECO:0000313" key="7">
    <source>
        <dbReference type="Proteomes" id="UP001055429"/>
    </source>
</evidence>
<accession>A0ABY4SHH6</accession>
<dbReference type="CDD" id="cd05483">
    <property type="entry name" value="retropepsin_like_bacteria"/>
    <property type="match status" value="2"/>
</dbReference>
<dbReference type="InterPro" id="IPR001969">
    <property type="entry name" value="Aspartic_peptidase_AS"/>
</dbReference>
<reference evidence="6" key="1">
    <citation type="submission" date="2022-05" db="EMBL/GenBank/DDBJ databases">
        <title>Brevundimonas albigilva TT17 genome sequence.</title>
        <authorList>
            <person name="Lee K."/>
            <person name="Son H."/>
        </authorList>
    </citation>
    <scope>NUCLEOTIDE SEQUENCE</scope>
    <source>
        <strain evidence="6">TT17</strain>
    </source>
</reference>
<keyword evidence="4" id="KW-0378">Hydrolase</keyword>
<dbReference type="PROSITE" id="PS00141">
    <property type="entry name" value="ASP_PROTEASE"/>
    <property type="match status" value="1"/>
</dbReference>
<dbReference type="InterPro" id="IPR034122">
    <property type="entry name" value="Retropepsin-like_bacterial"/>
</dbReference>
<dbReference type="SUPFAM" id="SSF50630">
    <property type="entry name" value="Acid proteases"/>
    <property type="match status" value="2"/>
</dbReference>
<gene>
    <name evidence="6" type="ORF">M8231_11575</name>
</gene>
<dbReference type="InterPro" id="IPR001995">
    <property type="entry name" value="Peptidase_A2_cat"/>
</dbReference>